<dbReference type="NCBIfam" id="TIGR02937">
    <property type="entry name" value="sigma70-ECF"/>
    <property type="match status" value="1"/>
</dbReference>
<dbReference type="InterPro" id="IPR013249">
    <property type="entry name" value="RNA_pol_sigma70_r4_t2"/>
</dbReference>
<proteinExistence type="inferred from homology"/>
<keyword evidence="2" id="KW-0805">Transcription regulation</keyword>
<dbReference type="Gene3D" id="1.10.10.10">
    <property type="entry name" value="Winged helix-like DNA-binding domain superfamily/Winged helix DNA-binding domain"/>
    <property type="match status" value="1"/>
</dbReference>
<dbReference type="CDD" id="cd06171">
    <property type="entry name" value="Sigma70_r4"/>
    <property type="match status" value="1"/>
</dbReference>
<keyword evidence="3" id="KW-0731">Sigma factor</keyword>
<evidence type="ECO:0000313" key="9">
    <source>
        <dbReference type="Proteomes" id="UP000709336"/>
    </source>
</evidence>
<gene>
    <name evidence="8" type="ORF">HCJ96_10725</name>
</gene>
<dbReference type="InterPro" id="IPR014284">
    <property type="entry name" value="RNA_pol_sigma-70_dom"/>
</dbReference>
<sequence>MFEKRDEQLVSKAQEGDKKAWFMLIKRYEQAIYHYGIRMTGNTHDAADLMQDIFISVFKSLASYRGDGAFKGWLFKIAHYRCMEFYRRKRPQQSLDECVEQVAEDVTPEFGLLSDELSKQVVVAMQNLSVAQKAVVELKFFHHFTFEEIAQQLGLSANTVKSRLYSALSKLKLDLEVDNA</sequence>
<evidence type="ECO:0000256" key="5">
    <source>
        <dbReference type="ARBA" id="ARBA00023163"/>
    </source>
</evidence>
<dbReference type="InterPro" id="IPR039425">
    <property type="entry name" value="RNA_pol_sigma-70-like"/>
</dbReference>
<evidence type="ECO:0000256" key="3">
    <source>
        <dbReference type="ARBA" id="ARBA00023082"/>
    </source>
</evidence>
<evidence type="ECO:0000259" key="6">
    <source>
        <dbReference type="Pfam" id="PF04542"/>
    </source>
</evidence>
<dbReference type="RefSeq" id="WP_169211048.1">
    <property type="nucleotide sequence ID" value="NZ_JAATNW010000005.1"/>
</dbReference>
<organism evidence="8 9">
    <name type="scientific">Alteromonas ponticola</name>
    <dbReference type="NCBI Taxonomy" id="2720613"/>
    <lineage>
        <taxon>Bacteria</taxon>
        <taxon>Pseudomonadati</taxon>
        <taxon>Pseudomonadota</taxon>
        <taxon>Gammaproteobacteria</taxon>
        <taxon>Alteromonadales</taxon>
        <taxon>Alteromonadaceae</taxon>
        <taxon>Alteromonas/Salinimonas group</taxon>
        <taxon>Alteromonas</taxon>
    </lineage>
</organism>
<comment type="similarity">
    <text evidence="1">Belongs to the sigma-70 factor family. ECF subfamily.</text>
</comment>
<keyword evidence="5" id="KW-0804">Transcription</keyword>
<evidence type="ECO:0000256" key="2">
    <source>
        <dbReference type="ARBA" id="ARBA00023015"/>
    </source>
</evidence>
<evidence type="ECO:0000313" key="8">
    <source>
        <dbReference type="EMBL" id="NMH60495.1"/>
    </source>
</evidence>
<dbReference type="Gene3D" id="1.10.1740.10">
    <property type="match status" value="1"/>
</dbReference>
<feature type="domain" description="RNA polymerase sigma factor 70 region 4 type 2" evidence="7">
    <location>
        <begin position="120"/>
        <end position="171"/>
    </location>
</feature>
<dbReference type="InterPro" id="IPR036388">
    <property type="entry name" value="WH-like_DNA-bd_sf"/>
</dbReference>
<feature type="domain" description="RNA polymerase sigma-70 region 2" evidence="6">
    <location>
        <begin position="24"/>
        <end position="90"/>
    </location>
</feature>
<dbReference type="InterPro" id="IPR013325">
    <property type="entry name" value="RNA_pol_sigma_r2"/>
</dbReference>
<name>A0ABX1R219_9ALTE</name>
<evidence type="ECO:0000256" key="1">
    <source>
        <dbReference type="ARBA" id="ARBA00010641"/>
    </source>
</evidence>
<dbReference type="PANTHER" id="PTHR43133">
    <property type="entry name" value="RNA POLYMERASE ECF-TYPE SIGMA FACTO"/>
    <property type="match status" value="1"/>
</dbReference>
<dbReference type="PANTHER" id="PTHR43133:SF8">
    <property type="entry name" value="RNA POLYMERASE SIGMA FACTOR HI_1459-RELATED"/>
    <property type="match status" value="1"/>
</dbReference>
<dbReference type="Proteomes" id="UP000709336">
    <property type="component" value="Unassembled WGS sequence"/>
</dbReference>
<dbReference type="Pfam" id="PF04542">
    <property type="entry name" value="Sigma70_r2"/>
    <property type="match status" value="1"/>
</dbReference>
<comment type="caution">
    <text evidence="8">The sequence shown here is derived from an EMBL/GenBank/DDBJ whole genome shotgun (WGS) entry which is preliminary data.</text>
</comment>
<keyword evidence="9" id="KW-1185">Reference proteome</keyword>
<dbReference type="InterPro" id="IPR007627">
    <property type="entry name" value="RNA_pol_sigma70_r2"/>
</dbReference>
<evidence type="ECO:0000256" key="4">
    <source>
        <dbReference type="ARBA" id="ARBA00023125"/>
    </source>
</evidence>
<dbReference type="Pfam" id="PF08281">
    <property type="entry name" value="Sigma70_r4_2"/>
    <property type="match status" value="1"/>
</dbReference>
<dbReference type="SUPFAM" id="SSF88946">
    <property type="entry name" value="Sigma2 domain of RNA polymerase sigma factors"/>
    <property type="match status" value="1"/>
</dbReference>
<evidence type="ECO:0000259" key="7">
    <source>
        <dbReference type="Pfam" id="PF08281"/>
    </source>
</evidence>
<dbReference type="SUPFAM" id="SSF88659">
    <property type="entry name" value="Sigma3 and sigma4 domains of RNA polymerase sigma factors"/>
    <property type="match status" value="1"/>
</dbReference>
<accession>A0ABX1R219</accession>
<dbReference type="EMBL" id="JAATNW010000005">
    <property type="protein sequence ID" value="NMH60495.1"/>
    <property type="molecule type" value="Genomic_DNA"/>
</dbReference>
<reference evidence="8 9" key="1">
    <citation type="submission" date="2020-03" db="EMBL/GenBank/DDBJ databases">
        <title>Alteromonas ponticola sp. nov., isolated from seawater.</title>
        <authorList>
            <person name="Yoon J.-H."/>
            <person name="Kim Y.-O."/>
        </authorList>
    </citation>
    <scope>NUCLEOTIDE SEQUENCE [LARGE SCALE GENOMIC DNA]</scope>
    <source>
        <strain evidence="8 9">MYP5</strain>
    </source>
</reference>
<protein>
    <submittedName>
        <fullName evidence="8">Sigma-70 family RNA polymerase sigma factor</fullName>
    </submittedName>
</protein>
<dbReference type="InterPro" id="IPR013324">
    <property type="entry name" value="RNA_pol_sigma_r3/r4-like"/>
</dbReference>
<keyword evidence="4" id="KW-0238">DNA-binding</keyword>